<dbReference type="OrthoDB" id="1933539at2759"/>
<comment type="similarity">
    <text evidence="1">Belongs to the disease resistance NB-LRR family.</text>
</comment>
<evidence type="ECO:0000256" key="1">
    <source>
        <dbReference type="ARBA" id="ARBA00008894"/>
    </source>
</evidence>
<evidence type="ECO:0000256" key="4">
    <source>
        <dbReference type="ARBA" id="ARBA00022741"/>
    </source>
</evidence>
<keyword evidence="3" id="KW-0677">Repeat</keyword>
<accession>A0A843V2P2</accession>
<comment type="caution">
    <text evidence="7">The sequence shown here is derived from an EMBL/GenBank/DDBJ whole genome shotgun (WGS) entry which is preliminary data.</text>
</comment>
<organism evidence="7 8">
    <name type="scientific">Colocasia esculenta</name>
    <name type="common">Wild taro</name>
    <name type="synonym">Arum esculentum</name>
    <dbReference type="NCBI Taxonomy" id="4460"/>
    <lineage>
        <taxon>Eukaryota</taxon>
        <taxon>Viridiplantae</taxon>
        <taxon>Streptophyta</taxon>
        <taxon>Embryophyta</taxon>
        <taxon>Tracheophyta</taxon>
        <taxon>Spermatophyta</taxon>
        <taxon>Magnoliopsida</taxon>
        <taxon>Liliopsida</taxon>
        <taxon>Araceae</taxon>
        <taxon>Aroideae</taxon>
        <taxon>Colocasieae</taxon>
        <taxon>Colocasia</taxon>
    </lineage>
</organism>
<dbReference type="GO" id="GO:0000166">
    <property type="term" value="F:nucleotide binding"/>
    <property type="evidence" value="ECO:0007669"/>
    <property type="project" value="UniProtKB-KW"/>
</dbReference>
<dbReference type="InterPro" id="IPR041118">
    <property type="entry name" value="Rx_N"/>
</dbReference>
<feature type="non-terminal residue" evidence="7">
    <location>
        <position position="113"/>
    </location>
</feature>
<evidence type="ECO:0000256" key="3">
    <source>
        <dbReference type="ARBA" id="ARBA00022737"/>
    </source>
</evidence>
<dbReference type="EMBL" id="NMUH01001105">
    <property type="protein sequence ID" value="MQL88957.1"/>
    <property type="molecule type" value="Genomic_DNA"/>
</dbReference>
<evidence type="ECO:0000313" key="8">
    <source>
        <dbReference type="Proteomes" id="UP000652761"/>
    </source>
</evidence>
<evidence type="ECO:0000259" key="6">
    <source>
        <dbReference type="Pfam" id="PF18052"/>
    </source>
</evidence>
<keyword evidence="4" id="KW-0547">Nucleotide-binding</keyword>
<reference evidence="7" key="1">
    <citation type="submission" date="2017-07" db="EMBL/GenBank/DDBJ databases">
        <title>Taro Niue Genome Assembly and Annotation.</title>
        <authorList>
            <person name="Atibalentja N."/>
            <person name="Keating K."/>
            <person name="Fields C.J."/>
        </authorList>
    </citation>
    <scope>NUCLEOTIDE SEQUENCE</scope>
    <source>
        <strain evidence="7">Niue_2</strain>
        <tissue evidence="7">Leaf</tissue>
    </source>
</reference>
<dbReference type="GO" id="GO:0006952">
    <property type="term" value="P:defense response"/>
    <property type="evidence" value="ECO:0007669"/>
    <property type="project" value="UniProtKB-KW"/>
</dbReference>
<name>A0A843V2P2_COLES</name>
<dbReference type="Pfam" id="PF18052">
    <property type="entry name" value="Rx_N"/>
    <property type="match status" value="1"/>
</dbReference>
<keyword evidence="8" id="KW-1185">Reference proteome</keyword>
<evidence type="ECO:0000256" key="2">
    <source>
        <dbReference type="ARBA" id="ARBA00022614"/>
    </source>
</evidence>
<gene>
    <name evidence="7" type="ORF">Taro_021532</name>
</gene>
<dbReference type="Proteomes" id="UP000652761">
    <property type="component" value="Unassembled WGS sequence"/>
</dbReference>
<evidence type="ECO:0000256" key="5">
    <source>
        <dbReference type="ARBA" id="ARBA00022821"/>
    </source>
</evidence>
<feature type="domain" description="Disease resistance N-terminal" evidence="6">
    <location>
        <begin position="31"/>
        <end position="102"/>
    </location>
</feature>
<proteinExistence type="inferred from homology"/>
<protein>
    <recommendedName>
        <fullName evidence="6">Disease resistance N-terminal domain-containing protein</fullName>
    </recommendedName>
</protein>
<keyword evidence="2" id="KW-0433">Leucine-rich repeat</keyword>
<dbReference type="Gene3D" id="1.20.5.4130">
    <property type="match status" value="1"/>
</dbReference>
<dbReference type="AlphaFoldDB" id="A0A843V2P2"/>
<sequence length="113" mass="12774">MTPLVATAAAPLVVAPIQRLIEMASDATIGALWEEIELIRGVKQEKERLVSMLQTISMMLAEKDHPKHRLVQRWHDQLSEVVYDAEDVLDELATEAKLLARRKKYSPLKLVSS</sequence>
<keyword evidence="5" id="KW-0611">Plant defense</keyword>
<evidence type="ECO:0000313" key="7">
    <source>
        <dbReference type="EMBL" id="MQL88957.1"/>
    </source>
</evidence>